<dbReference type="AlphaFoldDB" id="F2DIK9"/>
<dbReference type="InterPro" id="IPR036514">
    <property type="entry name" value="SGNH_hydro_sf"/>
</dbReference>
<reference evidence="4" key="1">
    <citation type="journal article" date="2011" name="Plant Physiol.">
        <title>Comprehensive sequence analysis of 24,783 barley full-length cDNAs derived from 12 clone libraries.</title>
        <authorList>
            <person name="Matsumoto T."/>
            <person name="Tanaka T."/>
            <person name="Sakai H."/>
            <person name="Amano N."/>
            <person name="Kanamori H."/>
            <person name="Kurita K."/>
            <person name="Kikuta A."/>
            <person name="Kamiya K."/>
            <person name="Yamamoto M."/>
            <person name="Ikawa H."/>
            <person name="Fujii N."/>
            <person name="Hori K."/>
            <person name="Itoh T."/>
            <person name="Sato K."/>
        </authorList>
    </citation>
    <scope>NUCLEOTIDE SEQUENCE</scope>
    <source>
        <tissue evidence="4">Shoot and root</tissue>
    </source>
</reference>
<dbReference type="PANTHER" id="PTHR22835:SF552">
    <property type="entry name" value="OS05G0133401 PROTEIN"/>
    <property type="match status" value="1"/>
</dbReference>
<accession>F2DIK9</accession>
<dbReference type="EMBL" id="AK363727">
    <property type="protein sequence ID" value="BAJ94930.1"/>
    <property type="molecule type" value="mRNA"/>
</dbReference>
<organism evidence="4">
    <name type="scientific">Hordeum vulgare subsp. vulgare</name>
    <name type="common">Domesticated barley</name>
    <dbReference type="NCBI Taxonomy" id="112509"/>
    <lineage>
        <taxon>Eukaryota</taxon>
        <taxon>Viridiplantae</taxon>
        <taxon>Streptophyta</taxon>
        <taxon>Embryophyta</taxon>
        <taxon>Tracheophyta</taxon>
        <taxon>Spermatophyta</taxon>
        <taxon>Magnoliopsida</taxon>
        <taxon>Liliopsida</taxon>
        <taxon>Poales</taxon>
        <taxon>Poaceae</taxon>
        <taxon>BOP clade</taxon>
        <taxon>Pooideae</taxon>
        <taxon>Triticodae</taxon>
        <taxon>Triticeae</taxon>
        <taxon>Hordeinae</taxon>
        <taxon>Hordeum</taxon>
    </lineage>
</organism>
<feature type="region of interest" description="Disordered" evidence="2">
    <location>
        <begin position="131"/>
        <end position="302"/>
    </location>
</feature>
<dbReference type="Gene3D" id="3.40.50.1110">
    <property type="entry name" value="SGNH hydrolase"/>
    <property type="match status" value="1"/>
</dbReference>
<protein>
    <submittedName>
        <fullName evidence="4">Predicted protein</fullName>
    </submittedName>
</protein>
<proteinExistence type="evidence at transcript level"/>
<dbReference type="PANTHER" id="PTHR22835">
    <property type="entry name" value="ZINC FINGER FYVE DOMAIN CONTAINING PROTEIN"/>
    <property type="match status" value="1"/>
</dbReference>
<feature type="compositionally biased region" description="Basic residues" evidence="2">
    <location>
        <begin position="210"/>
        <end position="220"/>
    </location>
</feature>
<sequence>MVRMLRGLVILAAVVVALHCCELPRRADGRCVLFNFGDSNSDTGSLPAAYGFYLGPPAGRRFFNRTTGRWSDGRLYIDFIGTYLPCVQTIVRLVPCEQSSSNGCLCSREPRDQVPEPVPGVVGFQLHRRSELRGGRGGGGEQPERHPVHHGHAGEPVFAFQEPDPGAPAAGAGLDAIGGRLPGSRVLDRRRTERHHARLPCEPHAAGDRRGRRPSRRRGSQGRGVRPGAVRQRRTQVLGVQHGAHRVPAADAGAAAEARRRARRGRLPRPLQRRRPGAQRRPRRGVPPARGRVLRERDRGVHRHVRRQVRPVRQPRPVRHRAAADGVLRPRRAAVQLREPQDVRAADGDGVPGGGEARELGRRALHRGRQRHRRLQDTLRRLLPAAHQTPRALRIITRQFVMF</sequence>
<feature type="compositionally biased region" description="Basic residues" evidence="2">
    <location>
        <begin position="260"/>
        <end position="284"/>
    </location>
</feature>
<evidence type="ECO:0000256" key="1">
    <source>
        <dbReference type="ARBA" id="ARBA00008668"/>
    </source>
</evidence>
<feature type="compositionally biased region" description="Basic and acidic residues" evidence="2">
    <location>
        <begin position="199"/>
        <end position="209"/>
    </location>
</feature>
<evidence type="ECO:0000256" key="2">
    <source>
        <dbReference type="SAM" id="MobiDB-lite"/>
    </source>
</evidence>
<comment type="similarity">
    <text evidence="1">Belongs to the 'GDSL' lipolytic enzyme family.</text>
</comment>
<keyword evidence="3" id="KW-0732">Signal</keyword>
<feature type="signal peptide" evidence="3">
    <location>
        <begin position="1"/>
        <end position="20"/>
    </location>
</feature>
<evidence type="ECO:0000313" key="4">
    <source>
        <dbReference type="EMBL" id="BAJ94930.1"/>
    </source>
</evidence>
<name>F2DIK9_HORVV</name>
<feature type="chain" id="PRO_5003275667" evidence="3">
    <location>
        <begin position="21"/>
        <end position="403"/>
    </location>
</feature>
<feature type="region of interest" description="Disordered" evidence="2">
    <location>
        <begin position="343"/>
        <end position="373"/>
    </location>
</feature>
<evidence type="ECO:0000256" key="3">
    <source>
        <dbReference type="SAM" id="SignalP"/>
    </source>
</evidence>
<feature type="compositionally biased region" description="Low complexity" evidence="2">
    <location>
        <begin position="246"/>
        <end position="256"/>
    </location>
</feature>
<feature type="compositionally biased region" description="Low complexity" evidence="2">
    <location>
        <begin position="163"/>
        <end position="179"/>
    </location>
</feature>
<feature type="compositionally biased region" description="Basic residues" evidence="2">
    <location>
        <begin position="363"/>
        <end position="373"/>
    </location>
</feature>